<dbReference type="Gene3D" id="1.10.10.60">
    <property type="entry name" value="Homeodomain-like"/>
    <property type="match status" value="2"/>
</dbReference>
<dbReference type="InterPro" id="IPR037923">
    <property type="entry name" value="HTH-like"/>
</dbReference>
<dbReference type="InterPro" id="IPR003313">
    <property type="entry name" value="AraC-bd"/>
</dbReference>
<reference evidence="5 6" key="1">
    <citation type="submission" date="2023-02" db="EMBL/GenBank/DDBJ databases">
        <title>Comparative genomics and fermentation flavor characterization of five lactic acid bacteria reveal flavor biosynthesis metabolic pathways in fermented muskmelon puree.</title>
        <authorList>
            <person name="Yuan L."/>
            <person name="Li M."/>
            <person name="Xu X."/>
            <person name="Lao F."/>
            <person name="Wu J."/>
        </authorList>
    </citation>
    <scope>NUCLEOTIDE SEQUENCE [LARGE SCALE GENOMIC DNA]</scope>
    <source>
        <strain evidence="5 6">Ca-4</strain>
        <plasmid evidence="5 6">unnamed2</plasmid>
    </source>
</reference>
<feature type="domain" description="HTH araC/xylS-type" evidence="4">
    <location>
        <begin position="175"/>
        <end position="273"/>
    </location>
</feature>
<dbReference type="RefSeq" id="WP_011673106.1">
    <property type="nucleotide sequence ID" value="NZ_BJZY01000004.1"/>
</dbReference>
<evidence type="ECO:0000256" key="3">
    <source>
        <dbReference type="ARBA" id="ARBA00023163"/>
    </source>
</evidence>
<evidence type="ECO:0000256" key="1">
    <source>
        <dbReference type="ARBA" id="ARBA00023015"/>
    </source>
</evidence>
<evidence type="ECO:0000313" key="5">
    <source>
        <dbReference type="EMBL" id="WEA58217.1"/>
    </source>
</evidence>
<dbReference type="InterPro" id="IPR009057">
    <property type="entry name" value="Homeodomain-like_sf"/>
</dbReference>
<dbReference type="CDD" id="cd06986">
    <property type="entry name" value="cupin_MmsR-like_N"/>
    <property type="match status" value="1"/>
</dbReference>
<keyword evidence="2" id="KW-0238">DNA-binding</keyword>
<protein>
    <submittedName>
        <fullName evidence="5">AraC family ligand binding domain-containing protein</fullName>
    </submittedName>
</protein>
<dbReference type="Gene3D" id="2.60.120.280">
    <property type="entry name" value="Regulatory protein AraC"/>
    <property type="match status" value="1"/>
</dbReference>
<accession>A0ABD7X8U6</accession>
<organism evidence="5 6">
    <name type="scientific">Pediococcus pentosaceus</name>
    <dbReference type="NCBI Taxonomy" id="1255"/>
    <lineage>
        <taxon>Bacteria</taxon>
        <taxon>Bacillati</taxon>
        <taxon>Bacillota</taxon>
        <taxon>Bacilli</taxon>
        <taxon>Lactobacillales</taxon>
        <taxon>Lactobacillaceae</taxon>
        <taxon>Pediococcus</taxon>
    </lineage>
</organism>
<dbReference type="SUPFAM" id="SSF46689">
    <property type="entry name" value="Homeodomain-like"/>
    <property type="match status" value="2"/>
</dbReference>
<evidence type="ECO:0000313" key="6">
    <source>
        <dbReference type="Proteomes" id="UP001214131"/>
    </source>
</evidence>
<keyword evidence="5" id="KW-0614">Plasmid</keyword>
<dbReference type="GeneID" id="33061680"/>
<evidence type="ECO:0000256" key="2">
    <source>
        <dbReference type="ARBA" id="ARBA00023125"/>
    </source>
</evidence>
<dbReference type="SMART" id="SM00342">
    <property type="entry name" value="HTH_ARAC"/>
    <property type="match status" value="1"/>
</dbReference>
<dbReference type="InterPro" id="IPR018060">
    <property type="entry name" value="HTH_AraC"/>
</dbReference>
<dbReference type="InterPro" id="IPR018062">
    <property type="entry name" value="HTH_AraC-typ_CS"/>
</dbReference>
<dbReference type="Pfam" id="PF02311">
    <property type="entry name" value="AraC_binding"/>
    <property type="match status" value="1"/>
</dbReference>
<name>A0ABD7X8U6_PEDPE</name>
<evidence type="ECO:0000259" key="4">
    <source>
        <dbReference type="PROSITE" id="PS01124"/>
    </source>
</evidence>
<dbReference type="PANTHER" id="PTHR43280">
    <property type="entry name" value="ARAC-FAMILY TRANSCRIPTIONAL REGULATOR"/>
    <property type="match status" value="1"/>
</dbReference>
<dbReference type="InterPro" id="IPR020449">
    <property type="entry name" value="Tscrpt_reg_AraC-type_HTH"/>
</dbReference>
<dbReference type="EMBL" id="CP118741">
    <property type="protein sequence ID" value="WEA58217.1"/>
    <property type="molecule type" value="Genomic_DNA"/>
</dbReference>
<dbReference type="PANTHER" id="PTHR43280:SF30">
    <property type="entry name" value="MMSAB OPERON REGULATORY PROTEIN"/>
    <property type="match status" value="1"/>
</dbReference>
<dbReference type="SUPFAM" id="SSF51215">
    <property type="entry name" value="Regulatory protein AraC"/>
    <property type="match status" value="1"/>
</dbReference>
<dbReference type="GO" id="GO:0080090">
    <property type="term" value="P:regulation of primary metabolic process"/>
    <property type="evidence" value="ECO:0007669"/>
    <property type="project" value="UniProtKB-ARBA"/>
</dbReference>
<dbReference type="Pfam" id="PF12833">
    <property type="entry name" value="HTH_18"/>
    <property type="match status" value="1"/>
</dbReference>
<gene>
    <name evidence="5" type="ORF">PWB86_09275</name>
</gene>
<dbReference type="Proteomes" id="UP001214131">
    <property type="component" value="Plasmid unnamed2"/>
</dbReference>
<sequence>MNGEYKTLANKSFESNVLFFGQEACLPNYTYKGNNVRDSYVIHYIQEGKGTFAAANHPATVLKAGDIFILPKGTPCFYQADNDQPWKYFWIGFSGIRIEAMLSGSLLAQKCYLRQVQNGQFYADLSELYKVLHIPNSLINDVLLGSLIYRMFYDLLRWYPADATNIKVKSTEQFNLAVSYLQENYSTGCTIMDLCHYLNLSRSYLYTLFKTHANTSPQKLLTKLRLEDAKQRLSTSNNSVQSIANMVGYKDSFTFSKAFKRYSGASPSYYRKSIGI</sequence>
<dbReference type="PROSITE" id="PS00041">
    <property type="entry name" value="HTH_ARAC_FAMILY_1"/>
    <property type="match status" value="1"/>
</dbReference>
<dbReference type="PRINTS" id="PR00032">
    <property type="entry name" value="HTHARAC"/>
</dbReference>
<geneLocation type="plasmid" evidence="5 6">
    <name>unnamed2</name>
</geneLocation>
<dbReference type="AlphaFoldDB" id="A0ABD7X8U6"/>
<dbReference type="GO" id="GO:0003677">
    <property type="term" value="F:DNA binding"/>
    <property type="evidence" value="ECO:0007669"/>
    <property type="project" value="UniProtKB-KW"/>
</dbReference>
<proteinExistence type="predicted"/>
<keyword evidence="1" id="KW-0805">Transcription regulation</keyword>
<dbReference type="PROSITE" id="PS01124">
    <property type="entry name" value="HTH_ARAC_FAMILY_2"/>
    <property type="match status" value="1"/>
</dbReference>
<keyword evidence="3" id="KW-0804">Transcription</keyword>